<reference evidence="1 2" key="1">
    <citation type="submission" date="2018-08" db="EMBL/GenBank/DDBJ databases">
        <title>Genome and evolution of the arbuscular mycorrhizal fungus Diversispora epigaea (formerly Glomus versiforme) and its bacterial endosymbionts.</title>
        <authorList>
            <person name="Sun X."/>
            <person name="Fei Z."/>
            <person name="Harrison M."/>
        </authorList>
    </citation>
    <scope>NUCLEOTIDE SEQUENCE [LARGE SCALE GENOMIC DNA]</scope>
    <source>
        <strain evidence="1 2">IT104</strain>
    </source>
</reference>
<accession>A0A397JJQ3</accession>
<comment type="caution">
    <text evidence="1">The sequence shown here is derived from an EMBL/GenBank/DDBJ whole genome shotgun (WGS) entry which is preliminary data.</text>
</comment>
<dbReference type="AlphaFoldDB" id="A0A397JJQ3"/>
<name>A0A397JJQ3_9GLOM</name>
<evidence type="ECO:0000313" key="2">
    <source>
        <dbReference type="Proteomes" id="UP000266861"/>
    </source>
</evidence>
<sequence>MKTQLDYTLELMIILEYGCHYCEKYYKCEIYKRLNIFTSEERERGEDVLLKENEVIEEIEINRSQEVHESF</sequence>
<keyword evidence="2" id="KW-1185">Reference proteome</keyword>
<evidence type="ECO:0000313" key="1">
    <source>
        <dbReference type="EMBL" id="RHZ88575.1"/>
    </source>
</evidence>
<gene>
    <name evidence="1" type="ORF">Glove_22g89</name>
</gene>
<organism evidence="1 2">
    <name type="scientific">Diversispora epigaea</name>
    <dbReference type="NCBI Taxonomy" id="1348612"/>
    <lineage>
        <taxon>Eukaryota</taxon>
        <taxon>Fungi</taxon>
        <taxon>Fungi incertae sedis</taxon>
        <taxon>Mucoromycota</taxon>
        <taxon>Glomeromycotina</taxon>
        <taxon>Glomeromycetes</taxon>
        <taxon>Diversisporales</taxon>
        <taxon>Diversisporaceae</taxon>
        <taxon>Diversispora</taxon>
    </lineage>
</organism>
<protein>
    <submittedName>
        <fullName evidence="1">Uncharacterized protein</fullName>
    </submittedName>
</protein>
<proteinExistence type="predicted"/>
<dbReference type="EMBL" id="PQFF01000020">
    <property type="protein sequence ID" value="RHZ88575.1"/>
    <property type="molecule type" value="Genomic_DNA"/>
</dbReference>
<dbReference type="Proteomes" id="UP000266861">
    <property type="component" value="Unassembled WGS sequence"/>
</dbReference>